<dbReference type="NCBIfam" id="NF043069">
    <property type="entry name" value="T4HPD_activ_SAM"/>
    <property type="match status" value="1"/>
</dbReference>
<dbReference type="SUPFAM" id="SSF54862">
    <property type="entry name" value="4Fe-4S ferredoxins"/>
    <property type="match status" value="1"/>
</dbReference>
<organism evidence="12 13">
    <name type="scientific">Dorea acetigenes</name>
    <dbReference type="NCBI Taxonomy" id="2981787"/>
    <lineage>
        <taxon>Bacteria</taxon>
        <taxon>Bacillati</taxon>
        <taxon>Bacillota</taxon>
        <taxon>Clostridia</taxon>
        <taxon>Lachnospirales</taxon>
        <taxon>Lachnospiraceae</taxon>
        <taxon>Dorea</taxon>
    </lineage>
</organism>
<comment type="caution">
    <text evidence="12">The sequence shown here is derived from an EMBL/GenBank/DDBJ whole genome shotgun (WGS) entry which is preliminary data.</text>
</comment>
<keyword evidence="4" id="KW-0949">S-adenosyl-L-methionine</keyword>
<dbReference type="SFLD" id="SFLDG01118">
    <property type="entry name" value="activating_enzymes__group_2"/>
    <property type="match status" value="1"/>
</dbReference>
<dbReference type="RefSeq" id="WP_158369470.1">
    <property type="nucleotide sequence ID" value="NZ_JAOQJU010000006.1"/>
</dbReference>
<dbReference type="InterPro" id="IPR017900">
    <property type="entry name" value="4Fe4S_Fe_S_CS"/>
</dbReference>
<evidence type="ECO:0000259" key="11">
    <source>
        <dbReference type="PROSITE" id="PS51918"/>
    </source>
</evidence>
<dbReference type="InterPro" id="IPR007197">
    <property type="entry name" value="rSAM"/>
</dbReference>
<evidence type="ECO:0000256" key="1">
    <source>
        <dbReference type="ARBA" id="ARBA00001966"/>
    </source>
</evidence>
<feature type="domain" description="4Fe-4S ferredoxin-type" evidence="10">
    <location>
        <begin position="44"/>
        <end position="73"/>
    </location>
</feature>
<evidence type="ECO:0000313" key="13">
    <source>
        <dbReference type="Proteomes" id="UP001652431"/>
    </source>
</evidence>
<evidence type="ECO:0000256" key="5">
    <source>
        <dbReference type="ARBA" id="ARBA00022723"/>
    </source>
</evidence>
<keyword evidence="6" id="KW-0560">Oxidoreductase</keyword>
<dbReference type="PROSITE" id="PS51918">
    <property type="entry name" value="RADICAL_SAM"/>
    <property type="match status" value="1"/>
</dbReference>
<keyword evidence="3" id="KW-0004">4Fe-4S</keyword>
<feature type="domain" description="Radical SAM core" evidence="11">
    <location>
        <begin position="10"/>
        <end position="296"/>
    </location>
</feature>
<dbReference type="PIRSF" id="PIRSF000371">
    <property type="entry name" value="PFL_act_enz"/>
    <property type="match status" value="1"/>
</dbReference>
<dbReference type="SUPFAM" id="SSF102114">
    <property type="entry name" value="Radical SAM enzymes"/>
    <property type="match status" value="1"/>
</dbReference>
<dbReference type="InterPro" id="IPR040074">
    <property type="entry name" value="BssD/PflA/YjjW"/>
</dbReference>
<dbReference type="InterPro" id="IPR012839">
    <property type="entry name" value="Organic_radical_activase"/>
</dbReference>
<comment type="similarity">
    <text evidence="2">Belongs to the organic radical-activating enzymes family.</text>
</comment>
<dbReference type="SFLD" id="SFLDS00029">
    <property type="entry name" value="Radical_SAM"/>
    <property type="match status" value="1"/>
</dbReference>
<dbReference type="InterPro" id="IPR001989">
    <property type="entry name" value="Radical_activat_CS"/>
</dbReference>
<dbReference type="Pfam" id="PF00037">
    <property type="entry name" value="Fer4"/>
    <property type="match status" value="1"/>
</dbReference>
<keyword evidence="5" id="KW-0479">Metal-binding</keyword>
<dbReference type="PANTHER" id="PTHR30352:SF4">
    <property type="entry name" value="PYRUVATE FORMATE-LYASE 2-ACTIVATING ENZYME"/>
    <property type="match status" value="1"/>
</dbReference>
<dbReference type="InterPro" id="IPR017896">
    <property type="entry name" value="4Fe4S_Fe-S-bd"/>
</dbReference>
<dbReference type="SFLD" id="SFLDG01066">
    <property type="entry name" value="organic_radical-activating_enz"/>
    <property type="match status" value="1"/>
</dbReference>
<keyword evidence="7" id="KW-0408">Iron</keyword>
<feature type="domain" description="4Fe-4S ferredoxin-type" evidence="10">
    <location>
        <begin position="74"/>
        <end position="102"/>
    </location>
</feature>
<proteinExistence type="inferred from homology"/>
<keyword evidence="13" id="KW-1185">Reference proteome</keyword>
<dbReference type="Proteomes" id="UP001652431">
    <property type="component" value="Unassembled WGS sequence"/>
</dbReference>
<sequence length="302" mass="34119">MPLITSIQKYSIHDGDGIRTTVFFKGCPLSCVWCHNPETQCYGKDVMYDRERCTGCQSCVNVCPQHAIHADGDKVVTDTDVCDRCGTCLDYCVNNLRELAGKEYTVEELVKELRKDEMFYEESGGGVTLSGGEVMTSDMDYVEKLVKKLHHMGITVTVDTCGFAPYENFRRILPYVDTFLYDIKVMDRELHKKYIGVDNELILKNLEQLSKDGARIYIRIPTVKEVNGTREQMQEIISYLDDKKIHVAQINLLPYHNTGAGKYGKLGQAYDGSGLHAPSSEEMDEFVILFQEAGYQNTKIGG</sequence>
<dbReference type="EMBL" id="JAOQJU010000006">
    <property type="protein sequence ID" value="MCU6686392.1"/>
    <property type="molecule type" value="Genomic_DNA"/>
</dbReference>
<evidence type="ECO:0000256" key="6">
    <source>
        <dbReference type="ARBA" id="ARBA00023002"/>
    </source>
</evidence>
<protein>
    <submittedName>
        <fullName evidence="12">Glycyl-radical enzyme activating protein</fullName>
    </submittedName>
</protein>
<dbReference type="PROSITE" id="PS00198">
    <property type="entry name" value="4FE4S_FER_1"/>
    <property type="match status" value="1"/>
</dbReference>
<evidence type="ECO:0000256" key="2">
    <source>
        <dbReference type="ARBA" id="ARBA00009777"/>
    </source>
</evidence>
<evidence type="ECO:0000313" key="12">
    <source>
        <dbReference type="EMBL" id="MCU6686392.1"/>
    </source>
</evidence>
<dbReference type="PROSITE" id="PS51379">
    <property type="entry name" value="4FE4S_FER_2"/>
    <property type="match status" value="2"/>
</dbReference>
<dbReference type="InterPro" id="IPR034457">
    <property type="entry name" value="Organic_radical-activating"/>
</dbReference>
<evidence type="ECO:0000256" key="8">
    <source>
        <dbReference type="ARBA" id="ARBA00023014"/>
    </source>
</evidence>
<dbReference type="PROSITE" id="PS01087">
    <property type="entry name" value="RADICAL_ACTIVATING"/>
    <property type="match status" value="1"/>
</dbReference>
<comment type="catalytic activity">
    <reaction evidence="9">
        <text>glycyl-[protein] + reduced [flavodoxin] + S-adenosyl-L-methionine = glycin-2-yl radical-[protein] + semiquinone [flavodoxin] + 5'-deoxyadenosine + L-methionine + H(+)</text>
        <dbReference type="Rhea" id="RHEA:61976"/>
        <dbReference type="Rhea" id="RHEA-COMP:10622"/>
        <dbReference type="Rhea" id="RHEA-COMP:14480"/>
        <dbReference type="Rhea" id="RHEA-COMP:15993"/>
        <dbReference type="Rhea" id="RHEA-COMP:15994"/>
        <dbReference type="ChEBI" id="CHEBI:15378"/>
        <dbReference type="ChEBI" id="CHEBI:17319"/>
        <dbReference type="ChEBI" id="CHEBI:29947"/>
        <dbReference type="ChEBI" id="CHEBI:32722"/>
        <dbReference type="ChEBI" id="CHEBI:57618"/>
        <dbReference type="ChEBI" id="CHEBI:57844"/>
        <dbReference type="ChEBI" id="CHEBI:59789"/>
        <dbReference type="ChEBI" id="CHEBI:140311"/>
    </reaction>
</comment>
<comment type="cofactor">
    <cofactor evidence="1">
        <name>[4Fe-4S] cluster</name>
        <dbReference type="ChEBI" id="CHEBI:49883"/>
    </cofactor>
</comment>
<accession>A0ABT2RLU6</accession>
<evidence type="ECO:0000256" key="9">
    <source>
        <dbReference type="ARBA" id="ARBA00047365"/>
    </source>
</evidence>
<reference evidence="12 13" key="1">
    <citation type="journal article" date="2021" name="ISME Commun">
        <title>Automated analysis of genomic sequences facilitates high-throughput and comprehensive description of bacteria.</title>
        <authorList>
            <person name="Hitch T.C.A."/>
        </authorList>
    </citation>
    <scope>NUCLEOTIDE SEQUENCE [LARGE SCALE GENOMIC DNA]</scope>
    <source>
        <strain evidence="12 13">Sanger_03</strain>
    </source>
</reference>
<dbReference type="PANTHER" id="PTHR30352">
    <property type="entry name" value="PYRUVATE FORMATE-LYASE-ACTIVATING ENZYME"/>
    <property type="match status" value="1"/>
</dbReference>
<dbReference type="InterPro" id="IPR013785">
    <property type="entry name" value="Aldolase_TIM"/>
</dbReference>
<evidence type="ECO:0000256" key="7">
    <source>
        <dbReference type="ARBA" id="ARBA00023004"/>
    </source>
</evidence>
<dbReference type="Gene3D" id="3.30.70.20">
    <property type="match status" value="1"/>
</dbReference>
<keyword evidence="8" id="KW-0411">Iron-sulfur</keyword>
<dbReference type="InterPro" id="IPR050014">
    <property type="entry name" value="T4HPD_activ_SAM"/>
</dbReference>
<name>A0ABT2RLU6_9FIRM</name>
<dbReference type="InterPro" id="IPR058240">
    <property type="entry name" value="rSAM_sf"/>
</dbReference>
<dbReference type="Pfam" id="PF04055">
    <property type="entry name" value="Radical_SAM"/>
    <property type="match status" value="1"/>
</dbReference>
<evidence type="ECO:0000259" key="10">
    <source>
        <dbReference type="PROSITE" id="PS51379"/>
    </source>
</evidence>
<evidence type="ECO:0000256" key="4">
    <source>
        <dbReference type="ARBA" id="ARBA00022691"/>
    </source>
</evidence>
<evidence type="ECO:0000256" key="3">
    <source>
        <dbReference type="ARBA" id="ARBA00022485"/>
    </source>
</evidence>
<dbReference type="NCBIfam" id="TIGR02494">
    <property type="entry name" value="PFLE_PFLC"/>
    <property type="match status" value="1"/>
</dbReference>
<gene>
    <name evidence="12" type="ORF">OCV99_07485</name>
</gene>
<dbReference type="Gene3D" id="3.20.20.70">
    <property type="entry name" value="Aldolase class I"/>
    <property type="match status" value="1"/>
</dbReference>